<evidence type="ECO:0000256" key="1">
    <source>
        <dbReference type="PROSITE-ProRule" id="PRU00285"/>
    </source>
</evidence>
<evidence type="ECO:0000256" key="2">
    <source>
        <dbReference type="RuleBase" id="RU003616"/>
    </source>
</evidence>
<dbReference type="InterPro" id="IPR008978">
    <property type="entry name" value="HSP20-like_chaperone"/>
</dbReference>
<name>A0AAF3J561_9BILA</name>
<dbReference type="InterPro" id="IPR002068">
    <property type="entry name" value="A-crystallin/Hsp20_dom"/>
</dbReference>
<evidence type="ECO:0000313" key="5">
    <source>
        <dbReference type="WBParaSite" id="MBELARI_LOCUS16870"/>
    </source>
</evidence>
<dbReference type="GO" id="GO:0009408">
    <property type="term" value="P:response to heat"/>
    <property type="evidence" value="ECO:0007669"/>
    <property type="project" value="TreeGrafter"/>
</dbReference>
<dbReference type="Proteomes" id="UP000887575">
    <property type="component" value="Unassembled WGS sequence"/>
</dbReference>
<dbReference type="SUPFAM" id="SSF49764">
    <property type="entry name" value="HSP20-like chaperones"/>
    <property type="match status" value="1"/>
</dbReference>
<protein>
    <recommendedName>
        <fullName evidence="3">SHSP domain-containing protein</fullName>
    </recommendedName>
</protein>
<dbReference type="PROSITE" id="PS01031">
    <property type="entry name" value="SHSP"/>
    <property type="match status" value="1"/>
</dbReference>
<feature type="domain" description="SHSP" evidence="3">
    <location>
        <begin position="24"/>
        <end position="121"/>
    </location>
</feature>
<dbReference type="GO" id="GO:0005634">
    <property type="term" value="C:nucleus"/>
    <property type="evidence" value="ECO:0007669"/>
    <property type="project" value="TreeGrafter"/>
</dbReference>
<keyword evidence="4" id="KW-1185">Reference proteome</keyword>
<reference evidence="5" key="1">
    <citation type="submission" date="2024-02" db="UniProtKB">
        <authorList>
            <consortium name="WormBaseParasite"/>
        </authorList>
    </citation>
    <scope>IDENTIFICATION</scope>
</reference>
<dbReference type="AlphaFoldDB" id="A0AAF3J561"/>
<dbReference type="CDD" id="cd06526">
    <property type="entry name" value="metazoan_ACD"/>
    <property type="match status" value="1"/>
</dbReference>
<dbReference type="Pfam" id="PF00011">
    <property type="entry name" value="HSP20"/>
    <property type="match status" value="1"/>
</dbReference>
<sequence>MTERKVTIQSLVHYFSSTMSSEMASRRPIASLVWEWPLQGGDGKANVALDARYFTSKDISVKVVGEMVEIRMEHETSGVFGGVKRSLTRCYHLPENIDPSTIKSELNKDGQLVIRGSKKAL</sequence>
<dbReference type="GO" id="GO:0051082">
    <property type="term" value="F:unfolded protein binding"/>
    <property type="evidence" value="ECO:0007669"/>
    <property type="project" value="TreeGrafter"/>
</dbReference>
<dbReference type="GO" id="GO:0005737">
    <property type="term" value="C:cytoplasm"/>
    <property type="evidence" value="ECO:0007669"/>
    <property type="project" value="TreeGrafter"/>
</dbReference>
<dbReference type="PANTHER" id="PTHR45640">
    <property type="entry name" value="HEAT SHOCK PROTEIN HSP-12.2-RELATED"/>
    <property type="match status" value="1"/>
</dbReference>
<dbReference type="PRINTS" id="PR00299">
    <property type="entry name" value="ACRYSTALLIN"/>
</dbReference>
<dbReference type="Gene3D" id="2.60.40.790">
    <property type="match status" value="1"/>
</dbReference>
<dbReference type="InterPro" id="IPR001436">
    <property type="entry name" value="Alpha-crystallin/sHSP_animal"/>
</dbReference>
<evidence type="ECO:0000259" key="3">
    <source>
        <dbReference type="PROSITE" id="PS01031"/>
    </source>
</evidence>
<dbReference type="WBParaSite" id="MBELARI_LOCUS16870">
    <property type="protein sequence ID" value="MBELARI_LOCUS16870"/>
    <property type="gene ID" value="MBELARI_LOCUS16870"/>
</dbReference>
<organism evidence="4 5">
    <name type="scientific">Mesorhabditis belari</name>
    <dbReference type="NCBI Taxonomy" id="2138241"/>
    <lineage>
        <taxon>Eukaryota</taxon>
        <taxon>Metazoa</taxon>
        <taxon>Ecdysozoa</taxon>
        <taxon>Nematoda</taxon>
        <taxon>Chromadorea</taxon>
        <taxon>Rhabditida</taxon>
        <taxon>Rhabditina</taxon>
        <taxon>Rhabditomorpha</taxon>
        <taxon>Rhabditoidea</taxon>
        <taxon>Rhabditidae</taxon>
        <taxon>Mesorhabditinae</taxon>
        <taxon>Mesorhabditis</taxon>
    </lineage>
</organism>
<dbReference type="GO" id="GO:0042026">
    <property type="term" value="P:protein refolding"/>
    <property type="evidence" value="ECO:0007669"/>
    <property type="project" value="TreeGrafter"/>
</dbReference>
<evidence type="ECO:0000313" key="4">
    <source>
        <dbReference type="Proteomes" id="UP000887575"/>
    </source>
</evidence>
<proteinExistence type="inferred from homology"/>
<dbReference type="PANTHER" id="PTHR45640:SF35">
    <property type="entry name" value="HEAT SHOCK PROTEIN HSP-12.2"/>
    <property type="match status" value="1"/>
</dbReference>
<accession>A0AAF3J561</accession>
<comment type="similarity">
    <text evidence="1 2">Belongs to the small heat shock protein (HSP20) family.</text>
</comment>